<keyword evidence="3" id="KW-1185">Reference proteome</keyword>
<reference evidence="2 3" key="1">
    <citation type="submission" date="2018-03" db="EMBL/GenBank/DDBJ databases">
        <authorList>
            <person name="Guldener U."/>
        </authorList>
    </citation>
    <scope>NUCLEOTIDE SEQUENCE [LARGE SCALE GENOMIC DNA]</scope>
    <source>
        <strain evidence="2 3">NBRC100155</strain>
    </source>
</reference>
<feature type="chain" id="PRO_5022734739" evidence="1">
    <location>
        <begin position="21"/>
        <end position="163"/>
    </location>
</feature>
<evidence type="ECO:0000313" key="2">
    <source>
        <dbReference type="EMBL" id="SPO19925.1"/>
    </source>
</evidence>
<evidence type="ECO:0000256" key="1">
    <source>
        <dbReference type="SAM" id="SignalP"/>
    </source>
</evidence>
<dbReference type="Proteomes" id="UP000324022">
    <property type="component" value="Unassembled WGS sequence"/>
</dbReference>
<keyword evidence="1" id="KW-0732">Signal</keyword>
<gene>
    <name evidence="2" type="ORF">UTRI_10015</name>
</gene>
<sequence>MKISATFIATSFALAATTVAAGWEADPSGLIYRKYCDKDGEFAGTIHVCFATTNPNFASMVNTDSHFRGYFSKDKKGFVLVPIPGGASIIVNSVTMTATFDVDPVFPIGKHCTSVEFRKDGTIVKDAGGTICQPGGKVMGWLRETYAAPEFTSQGSPVPPHDI</sequence>
<organism evidence="2 3">
    <name type="scientific">Ustilago trichophora</name>
    <dbReference type="NCBI Taxonomy" id="86804"/>
    <lineage>
        <taxon>Eukaryota</taxon>
        <taxon>Fungi</taxon>
        <taxon>Dikarya</taxon>
        <taxon>Basidiomycota</taxon>
        <taxon>Ustilaginomycotina</taxon>
        <taxon>Ustilaginomycetes</taxon>
        <taxon>Ustilaginales</taxon>
        <taxon>Ustilaginaceae</taxon>
        <taxon>Ustilago</taxon>
    </lineage>
</organism>
<feature type="signal peptide" evidence="1">
    <location>
        <begin position="1"/>
        <end position="20"/>
    </location>
</feature>
<evidence type="ECO:0000313" key="3">
    <source>
        <dbReference type="Proteomes" id="UP000324022"/>
    </source>
</evidence>
<proteinExistence type="predicted"/>
<accession>A0A5C3DP46</accession>
<dbReference type="EMBL" id="OOIN01000001">
    <property type="protein sequence ID" value="SPO19925.1"/>
    <property type="molecule type" value="Genomic_DNA"/>
</dbReference>
<name>A0A5C3DP46_9BASI</name>
<dbReference type="AlphaFoldDB" id="A0A5C3DP46"/>
<protein>
    <submittedName>
        <fullName evidence="2">Uncharacterized protein</fullName>
    </submittedName>
</protein>